<protein>
    <recommendedName>
        <fullName evidence="3">DUF4367 domain-containing protein</fullName>
    </recommendedName>
</protein>
<accession>A0ABS2GEP8</accession>
<name>A0ABS2GEP8_9FIRM</name>
<dbReference type="EMBL" id="JACJLA010000006">
    <property type="protein sequence ID" value="MBM6912629.1"/>
    <property type="molecule type" value="Genomic_DNA"/>
</dbReference>
<reference evidence="1 2" key="1">
    <citation type="journal article" date="2021" name="Sci. Rep.">
        <title>The distribution of antibiotic resistance genes in chicken gut microbiota commensals.</title>
        <authorList>
            <person name="Juricova H."/>
            <person name="Matiasovicova J."/>
            <person name="Kubasova T."/>
            <person name="Cejkova D."/>
            <person name="Rychlik I."/>
        </authorList>
    </citation>
    <scope>NUCLEOTIDE SEQUENCE [LARGE SCALE GENOMIC DNA]</scope>
    <source>
        <strain evidence="1 2">An537</strain>
    </source>
</reference>
<evidence type="ECO:0008006" key="3">
    <source>
        <dbReference type="Google" id="ProtNLM"/>
    </source>
</evidence>
<evidence type="ECO:0000313" key="2">
    <source>
        <dbReference type="Proteomes" id="UP000707138"/>
    </source>
</evidence>
<comment type="caution">
    <text evidence="1">The sequence shown here is derived from an EMBL/GenBank/DDBJ whole genome shotgun (WGS) entry which is preliminary data.</text>
</comment>
<gene>
    <name evidence="1" type="ORF">H6A01_04730</name>
</gene>
<sequence length="194" mass="22471">MNEWIEVLKRMGGLVKAAGRLLKRCHHDMWAPYDGSNGSALKWAALIWITFNIALTSFAQTWYLPTGAERKELLISKVEAIMDGVPGDKKIKVSSTPVFADVNVDIISNQPFQEVEAKINDNFLKTGWYLVSAMKDANNPQKLERNIYYSKKIYHGSRFQGELIYMDKGHIKISFEEYNEVMDRIKMLDYQRWK</sequence>
<dbReference type="RefSeq" id="WP_205087722.1">
    <property type="nucleotide sequence ID" value="NZ_JACJLA010000006.1"/>
</dbReference>
<evidence type="ECO:0000313" key="1">
    <source>
        <dbReference type="EMBL" id="MBM6912629.1"/>
    </source>
</evidence>
<proteinExistence type="predicted"/>
<keyword evidence="2" id="KW-1185">Reference proteome</keyword>
<dbReference type="Proteomes" id="UP000707138">
    <property type="component" value="Unassembled WGS sequence"/>
</dbReference>
<organism evidence="1 2">
    <name type="scientific">Veillonella magna</name>
    <dbReference type="NCBI Taxonomy" id="464322"/>
    <lineage>
        <taxon>Bacteria</taxon>
        <taxon>Bacillati</taxon>
        <taxon>Bacillota</taxon>
        <taxon>Negativicutes</taxon>
        <taxon>Veillonellales</taxon>
        <taxon>Veillonellaceae</taxon>
        <taxon>Veillonella</taxon>
    </lineage>
</organism>